<proteinExistence type="predicted"/>
<gene>
    <name evidence="3" type="primary">POGZ</name>
    <name evidence="3" type="ORF">BLAG_LOCUS25442</name>
</gene>
<protein>
    <submittedName>
        <fullName evidence="3">POGZ protein</fullName>
    </submittedName>
</protein>
<reference evidence="3" key="1">
    <citation type="submission" date="2022-01" db="EMBL/GenBank/DDBJ databases">
        <authorList>
            <person name="Braso-Vives M."/>
        </authorList>
    </citation>
    <scope>NUCLEOTIDE SEQUENCE</scope>
</reference>
<dbReference type="InterPro" id="IPR004875">
    <property type="entry name" value="DDE_SF_endonuclease_dom"/>
</dbReference>
<dbReference type="OrthoDB" id="6071871at2759"/>
<evidence type="ECO:0000313" key="4">
    <source>
        <dbReference type="Proteomes" id="UP000838412"/>
    </source>
</evidence>
<keyword evidence="4" id="KW-1185">Reference proteome</keyword>
<accession>A0A8K0AH19</accession>
<evidence type="ECO:0000256" key="1">
    <source>
        <dbReference type="SAM" id="MobiDB-lite"/>
    </source>
</evidence>
<feature type="region of interest" description="Disordered" evidence="1">
    <location>
        <begin position="8"/>
        <end position="29"/>
    </location>
</feature>
<feature type="domain" description="DDE-1" evidence="2">
    <location>
        <begin position="272"/>
        <end position="413"/>
    </location>
</feature>
<dbReference type="InterPro" id="IPR050863">
    <property type="entry name" value="CenT-Element_Derived"/>
</dbReference>
<sequence>MLIWLKTVNPTMQRPTTPGLPNPEDTTNPRATAAANREVARVIAESAEAGSRKRKRGNYGSYTPEQRAKIAKMCIDIGPQKTADRMSAEVGRKLNESSVRYIKNCFNKEVQRLGTNTVESLPRIRNGRPLKLGDLDGELQLYLRNLRCAGGVVNRYMVMGAARGLVMDKDRSLLAENGGHIHIRKQWANSLLRRMKFVKRKGTKAARKIPDDFEKTRDNFYQRIEEAVRKDDIPDEMIMNWDQTGVNIVPVGSWTLEEEGAKQVPVTGLEDKRQITLLLTMTLSGKLLPPQVLYQGKTDACHPKFQFPEEWDIFHTESHWSNGSSMLRYADKVLIPYVESQREQLGLDPDHPGLAIFDVFKAHRNPDLLEKLREANIRAVFVPASCTGELQPLDADGGINDLLKRDLQQCFVNHYADCFAKERRAGRDISQVKVDLKLSTLKPLHAGWLLGAFDRTSNNTASIERGWERTGIMTVVENARE</sequence>
<dbReference type="PANTHER" id="PTHR19303:SF73">
    <property type="entry name" value="PROTEIN PDC2"/>
    <property type="match status" value="1"/>
</dbReference>
<dbReference type="Proteomes" id="UP000838412">
    <property type="component" value="Chromosome 9"/>
</dbReference>
<dbReference type="AlphaFoldDB" id="A0A8K0AH19"/>
<dbReference type="PANTHER" id="PTHR19303">
    <property type="entry name" value="TRANSPOSON"/>
    <property type="match status" value="1"/>
</dbReference>
<dbReference type="Pfam" id="PF03184">
    <property type="entry name" value="DDE_1"/>
    <property type="match status" value="1"/>
</dbReference>
<organism evidence="3 4">
    <name type="scientific">Branchiostoma lanceolatum</name>
    <name type="common">Common lancelet</name>
    <name type="synonym">Amphioxus lanceolatum</name>
    <dbReference type="NCBI Taxonomy" id="7740"/>
    <lineage>
        <taxon>Eukaryota</taxon>
        <taxon>Metazoa</taxon>
        <taxon>Chordata</taxon>
        <taxon>Cephalochordata</taxon>
        <taxon>Leptocardii</taxon>
        <taxon>Amphioxiformes</taxon>
        <taxon>Branchiostomatidae</taxon>
        <taxon>Branchiostoma</taxon>
    </lineage>
</organism>
<name>A0A8K0AH19_BRALA</name>
<evidence type="ECO:0000313" key="3">
    <source>
        <dbReference type="EMBL" id="CAH1274419.1"/>
    </source>
</evidence>
<dbReference type="GO" id="GO:0005634">
    <property type="term" value="C:nucleus"/>
    <property type="evidence" value="ECO:0007669"/>
    <property type="project" value="TreeGrafter"/>
</dbReference>
<dbReference type="GO" id="GO:0003677">
    <property type="term" value="F:DNA binding"/>
    <property type="evidence" value="ECO:0007669"/>
    <property type="project" value="TreeGrafter"/>
</dbReference>
<evidence type="ECO:0000259" key="2">
    <source>
        <dbReference type="Pfam" id="PF03184"/>
    </source>
</evidence>
<dbReference type="EMBL" id="OV696694">
    <property type="protein sequence ID" value="CAH1274419.1"/>
    <property type="molecule type" value="Genomic_DNA"/>
</dbReference>